<accession>A0AAJ5FKL7</accession>
<evidence type="ECO:0000256" key="1">
    <source>
        <dbReference type="SAM" id="MobiDB-lite"/>
    </source>
</evidence>
<evidence type="ECO:0000313" key="3">
    <source>
        <dbReference type="Proteomes" id="UP000785759"/>
    </source>
</evidence>
<dbReference type="AlphaFoldDB" id="A0AAJ5FKL7"/>
<feature type="region of interest" description="Disordered" evidence="1">
    <location>
        <begin position="117"/>
        <end position="149"/>
    </location>
</feature>
<comment type="caution">
    <text evidence="2">The sequence shown here is derived from an EMBL/GenBank/DDBJ whole genome shotgun (WGS) entry which is preliminary data.</text>
</comment>
<dbReference type="EMBL" id="QFDK01000005">
    <property type="protein sequence ID" value="TOZ04465.1"/>
    <property type="molecule type" value="Genomic_DNA"/>
</dbReference>
<protein>
    <submittedName>
        <fullName evidence="2">Uncharacterized protein</fullName>
    </submittedName>
</protein>
<sequence>MTALIKYAKPIGITLEKQGRVTPEEAKKLYKQGKITDKSAFICGKENLNGQGICQVKVTCKSLEGKQTPCFVAHKKDEIHTCSIQNEHVADEKVRNGNKKVHARLNLESSIIDYRNSDTQPRKRTGVDGVGPDIEKNNRKKRGVNGGGTSRLKGVARHIHDLDEIVDVFCRNKFSRVNIPGNTTMEIRKLFRVYFKFSTSGVIPPYPNAKFIFYSRKATIHDHPWDENQLEIRTNFNYDDAEICIHLSKAQVEEIFPHYGEFLNDDNKIFSVFSPEKPVLSKYGRYLNVDLSERLEDIESLVQIRTNESQ</sequence>
<organism evidence="2 3">
    <name type="scientific">Levilactobacillus brevis</name>
    <name type="common">Lactobacillus brevis</name>
    <dbReference type="NCBI Taxonomy" id="1580"/>
    <lineage>
        <taxon>Bacteria</taxon>
        <taxon>Bacillati</taxon>
        <taxon>Bacillota</taxon>
        <taxon>Bacilli</taxon>
        <taxon>Lactobacillales</taxon>
        <taxon>Lactobacillaceae</taxon>
        <taxon>Levilactobacillus</taxon>
    </lineage>
</organism>
<evidence type="ECO:0000313" key="2">
    <source>
        <dbReference type="EMBL" id="TOZ04465.1"/>
    </source>
</evidence>
<proteinExistence type="predicted"/>
<gene>
    <name evidence="2" type="ORF">DIS17_05775</name>
</gene>
<dbReference type="Proteomes" id="UP000785759">
    <property type="component" value="Unassembled WGS sequence"/>
</dbReference>
<name>A0AAJ5FKL7_LEVBR</name>
<dbReference type="RefSeq" id="WP_110139951.1">
    <property type="nucleotide sequence ID" value="NZ_CP021456.1"/>
</dbReference>
<reference evidence="2" key="1">
    <citation type="submission" date="2018-05" db="EMBL/GenBank/DDBJ databases">
        <title>Genome Comparison of Lactic Acid Bacteria Isolated from non-Wheat Sourdough.</title>
        <authorList>
            <person name="Rice T."/>
            <person name="Axel C."/>
            <person name="Lynch K.M."/>
            <person name="Benz C."/>
            <person name="Arendt E.K."/>
            <person name="Coffey A."/>
        </authorList>
    </citation>
    <scope>NUCLEOTIDE SEQUENCE</scope>
    <source>
        <strain evidence="2">TR055</strain>
    </source>
</reference>